<dbReference type="OrthoDB" id="9977870at2759"/>
<dbReference type="Proteomes" id="UP000694559">
    <property type="component" value="Unplaced"/>
</dbReference>
<dbReference type="GeneTree" id="ENSGT00990000212870"/>
<reference evidence="1" key="2">
    <citation type="submission" date="2025-09" db="UniProtKB">
        <authorList>
            <consortium name="Ensembl"/>
        </authorList>
    </citation>
    <scope>IDENTIFICATION</scope>
</reference>
<evidence type="ECO:0000313" key="2">
    <source>
        <dbReference type="Proteomes" id="UP000694559"/>
    </source>
</evidence>
<sequence length="103" mass="11676">RGSSNRAKALCESGKIHSFDKLACTYWYLECFYICRLSFRTLVRKYDCDLCTPMIIAADFVRSLKARHSEFTTNQGGLYTFLSPSGASEILFNAQVVVPKISF</sequence>
<organism evidence="1 2">
    <name type="scientific">Naja naja</name>
    <name type="common">Indian cobra</name>
    <dbReference type="NCBI Taxonomy" id="35670"/>
    <lineage>
        <taxon>Eukaryota</taxon>
        <taxon>Metazoa</taxon>
        <taxon>Chordata</taxon>
        <taxon>Craniata</taxon>
        <taxon>Vertebrata</taxon>
        <taxon>Euteleostomi</taxon>
        <taxon>Lepidosauria</taxon>
        <taxon>Squamata</taxon>
        <taxon>Bifurcata</taxon>
        <taxon>Unidentata</taxon>
        <taxon>Episquamata</taxon>
        <taxon>Toxicofera</taxon>
        <taxon>Serpentes</taxon>
        <taxon>Colubroidea</taxon>
        <taxon>Elapidae</taxon>
        <taxon>Elapinae</taxon>
        <taxon>Naja</taxon>
    </lineage>
</organism>
<proteinExistence type="predicted"/>
<protein>
    <submittedName>
        <fullName evidence="1">Uncharacterized protein</fullName>
    </submittedName>
</protein>
<reference evidence="1" key="1">
    <citation type="submission" date="2025-08" db="UniProtKB">
        <authorList>
            <consortium name="Ensembl"/>
        </authorList>
    </citation>
    <scope>IDENTIFICATION</scope>
</reference>
<keyword evidence="2" id="KW-1185">Reference proteome</keyword>
<name>A0A8C6YAH2_NAJNA</name>
<dbReference type="AlphaFoldDB" id="A0A8C6YAH2"/>
<accession>A0A8C6YAH2</accession>
<evidence type="ECO:0000313" key="1">
    <source>
        <dbReference type="Ensembl" id="ENSNNAP00000026990.1"/>
    </source>
</evidence>
<dbReference type="Ensembl" id="ENSNNAT00000028281.1">
    <property type="protein sequence ID" value="ENSNNAP00000026990.1"/>
    <property type="gene ID" value="ENSNNAG00000017500.1"/>
</dbReference>